<feature type="domain" description="Enoyl reductase (ER)" evidence="3">
    <location>
        <begin position="17"/>
        <end position="330"/>
    </location>
</feature>
<dbReference type="Proteomes" id="UP000295165">
    <property type="component" value="Unassembled WGS sequence"/>
</dbReference>
<dbReference type="Pfam" id="PF08240">
    <property type="entry name" value="ADH_N"/>
    <property type="match status" value="1"/>
</dbReference>
<keyword evidence="2 4" id="KW-0560">Oxidoreductase</keyword>
<accession>A0A4R8QYM5</accession>
<dbReference type="InterPro" id="IPR013154">
    <property type="entry name" value="ADH-like_N"/>
</dbReference>
<keyword evidence="5" id="KW-1185">Reference proteome</keyword>
<dbReference type="SUPFAM" id="SSF50129">
    <property type="entry name" value="GroES-like"/>
    <property type="match status" value="1"/>
</dbReference>
<sequence length="335" mass="34790">MAWILVLMRAIEVPATGGPDVLTLAEKADPVPGPGEVLIDVEAVGVNFRDVYLRNGSYAAPLPHIPGSEVSGVVSAVGEGVENLAPGDRVASPVAAWGYAELTTAPADFTAKVPEGLSGEVAASALLQGITAHYLLTSVYPVAAGDTVLVHAGAGGMGLLLTQWATYRGVRVITTVSSEAKERLSREAGAAEVLPYPDPADPSEFASRILELTSGEGVAVAYDGVGKSTFEASLAAVRVRGLIALYGAASGQVPPFDPQRLTAKSAVLTRPTMGHFIRTPEEFAWRADDVLDLVSRGTLKITVGASYPLEQAAQAHSDLEARKTTGSVVLIPQGR</sequence>
<dbReference type="InterPro" id="IPR013149">
    <property type="entry name" value="ADH-like_C"/>
</dbReference>
<dbReference type="CDD" id="cd05286">
    <property type="entry name" value="QOR2"/>
    <property type="match status" value="1"/>
</dbReference>
<name>A0A4R8QYM5_9MYCO</name>
<evidence type="ECO:0000256" key="2">
    <source>
        <dbReference type="ARBA" id="ARBA00023002"/>
    </source>
</evidence>
<proteinExistence type="predicted"/>
<dbReference type="GO" id="GO:0005829">
    <property type="term" value="C:cytosol"/>
    <property type="evidence" value="ECO:0007669"/>
    <property type="project" value="TreeGrafter"/>
</dbReference>
<gene>
    <name evidence="4" type="primary">qorA_4</name>
    <name evidence="4" type="ORF">CCUG63697_03474</name>
</gene>
<dbReference type="PANTHER" id="PTHR48106:SF13">
    <property type="entry name" value="QUINONE OXIDOREDUCTASE-RELATED"/>
    <property type="match status" value="1"/>
</dbReference>
<reference evidence="4 5" key="1">
    <citation type="journal article" date="2019" name="Sci. Rep.">
        <title>Extended insight into the Mycobacterium chelonae-abscessus complex through whole genome sequencing of Mycobacterium salmoniphilum outbreak and Mycobacterium salmoniphilum-like strains.</title>
        <authorList>
            <person name="Behra P.R.K."/>
            <person name="Das S."/>
            <person name="Pettersson B.M.F."/>
            <person name="Shirreff L."/>
            <person name="DuCote T."/>
            <person name="Jacobsson K.G."/>
            <person name="Ennis D.G."/>
            <person name="Kirsebom L.A."/>
        </authorList>
    </citation>
    <scope>NUCLEOTIDE SEQUENCE [LARGE SCALE GENOMIC DNA]</scope>
    <source>
        <strain evidence="4 5">CCUG 63697</strain>
    </source>
</reference>
<evidence type="ECO:0000259" key="3">
    <source>
        <dbReference type="SMART" id="SM00829"/>
    </source>
</evidence>
<dbReference type="EC" id="1.6.5.5" evidence="4"/>
<dbReference type="Pfam" id="PF00107">
    <property type="entry name" value="ADH_zinc_N"/>
    <property type="match status" value="1"/>
</dbReference>
<keyword evidence="1" id="KW-0521">NADP</keyword>
<evidence type="ECO:0000313" key="4">
    <source>
        <dbReference type="EMBL" id="TDZ48942.1"/>
    </source>
</evidence>
<dbReference type="InterPro" id="IPR011032">
    <property type="entry name" value="GroES-like_sf"/>
</dbReference>
<dbReference type="GO" id="GO:0035925">
    <property type="term" value="F:mRNA 3'-UTR AU-rich region binding"/>
    <property type="evidence" value="ECO:0007669"/>
    <property type="project" value="TreeGrafter"/>
</dbReference>
<protein>
    <submittedName>
        <fullName evidence="4">Quinone oxidoreductase 1</fullName>
        <ecNumber evidence="4">1.6.5.5</ecNumber>
    </submittedName>
</protein>
<dbReference type="GO" id="GO:0003960">
    <property type="term" value="F:quinone reductase (NADPH) activity"/>
    <property type="evidence" value="ECO:0007669"/>
    <property type="project" value="UniProtKB-EC"/>
</dbReference>
<dbReference type="InterPro" id="IPR047618">
    <property type="entry name" value="QOR-like"/>
</dbReference>
<dbReference type="InterPro" id="IPR020843">
    <property type="entry name" value="ER"/>
</dbReference>
<dbReference type="GO" id="GO:0070402">
    <property type="term" value="F:NADPH binding"/>
    <property type="evidence" value="ECO:0007669"/>
    <property type="project" value="TreeGrafter"/>
</dbReference>
<organism evidence="4 5">
    <name type="scientific">Mycobacteroides franklinii</name>
    <dbReference type="NCBI Taxonomy" id="948102"/>
    <lineage>
        <taxon>Bacteria</taxon>
        <taxon>Bacillati</taxon>
        <taxon>Actinomycetota</taxon>
        <taxon>Actinomycetes</taxon>
        <taxon>Mycobacteriales</taxon>
        <taxon>Mycobacteriaceae</taxon>
        <taxon>Mycobacteroides</taxon>
    </lineage>
</organism>
<comment type="caution">
    <text evidence="4">The sequence shown here is derived from an EMBL/GenBank/DDBJ whole genome shotgun (WGS) entry which is preliminary data.</text>
</comment>
<dbReference type="Gene3D" id="3.90.180.10">
    <property type="entry name" value="Medium-chain alcohol dehydrogenases, catalytic domain"/>
    <property type="match status" value="1"/>
</dbReference>
<dbReference type="EMBL" id="PECC01000028">
    <property type="protein sequence ID" value="TDZ48942.1"/>
    <property type="molecule type" value="Genomic_DNA"/>
</dbReference>
<dbReference type="Gene3D" id="3.40.50.720">
    <property type="entry name" value="NAD(P)-binding Rossmann-like Domain"/>
    <property type="match status" value="1"/>
</dbReference>
<evidence type="ECO:0000256" key="1">
    <source>
        <dbReference type="ARBA" id="ARBA00022857"/>
    </source>
</evidence>
<evidence type="ECO:0000313" key="5">
    <source>
        <dbReference type="Proteomes" id="UP000295165"/>
    </source>
</evidence>
<dbReference type="FunFam" id="3.40.50.720:FF:000053">
    <property type="entry name" value="Quinone oxidoreductase 1"/>
    <property type="match status" value="1"/>
</dbReference>
<dbReference type="SUPFAM" id="SSF51735">
    <property type="entry name" value="NAD(P)-binding Rossmann-fold domains"/>
    <property type="match status" value="1"/>
</dbReference>
<dbReference type="AlphaFoldDB" id="A0A4R8QYM5"/>
<dbReference type="SMART" id="SM00829">
    <property type="entry name" value="PKS_ER"/>
    <property type="match status" value="1"/>
</dbReference>
<dbReference type="InterPro" id="IPR036291">
    <property type="entry name" value="NAD(P)-bd_dom_sf"/>
</dbReference>
<dbReference type="PANTHER" id="PTHR48106">
    <property type="entry name" value="QUINONE OXIDOREDUCTASE PIG3-RELATED"/>
    <property type="match status" value="1"/>
</dbReference>